<reference evidence="4 5" key="1">
    <citation type="submission" date="2017-01" db="EMBL/GenBank/DDBJ databases">
        <title>Genome analysis of Paenibacillus selenitrireducens ES3-24.</title>
        <authorList>
            <person name="Xu D."/>
            <person name="Yao R."/>
            <person name="Zheng S."/>
        </authorList>
    </citation>
    <scope>NUCLEOTIDE SEQUENCE [LARGE SCALE GENOMIC DNA]</scope>
    <source>
        <strain evidence="4 5">ES3-24</strain>
    </source>
</reference>
<dbReference type="EMBL" id="MSZX01000003">
    <property type="protein sequence ID" value="OPA79270.1"/>
    <property type="molecule type" value="Genomic_DNA"/>
</dbReference>
<dbReference type="PANTHER" id="PTHR30290">
    <property type="entry name" value="PERIPLASMIC BINDING COMPONENT OF ABC TRANSPORTER"/>
    <property type="match status" value="1"/>
</dbReference>
<dbReference type="CDD" id="cd08507">
    <property type="entry name" value="PBP2_SgrR_like"/>
    <property type="match status" value="1"/>
</dbReference>
<dbReference type="RefSeq" id="WP_078498266.1">
    <property type="nucleotide sequence ID" value="NZ_MSZX01000003.1"/>
</dbReference>
<dbReference type="Pfam" id="PF12793">
    <property type="entry name" value="SgrR_N"/>
    <property type="match status" value="1"/>
</dbReference>
<sequence length="607" mass="70517">MEVEAYYHALRKHYSIIPEDQAFMVTMDELTEVLLCTRRNVQLLIQKMSESEYIHWIAGRGRGNRSQMIFRTSVRELVMAKAKGLVELRKINEAWRLLESLGEPYLKQEFTAWLYPQFGVSQGEDELDVLRFPFYRSVPHLDPAFVFRRTEAHWMRQIFNTLVVYSAQDQRLMPQLAHAWESNTDKTRWVFHLRKGVRFHHGKLLTAGDVAYSFRRMMEEAEDEWIASMLLDIQVLGKHDVMFVLNKPNQVFPHLIGTERFSIVPEDIHTLQRAESFATLPIGTGPFRIVRNNESMLILEAHEAYFQGCPHLDRIEMWVWPNYEDQTVVSDREKDVQILYSKIQIEKGSNPSLSQLEQGSAYLSFNQRKPGVMQDVEFRQAIHLALDRQRMVNDLGGIRQQPSEGFIWNGAERRVSSGSDEHAFLSEAKRLLAATAYAGERLTLYTYELLSNEQDARWIQAACRAIGVHLELVVLPIEQLTDASVISQSDMIFAAEVLGEQPDITLMEMYTIGNGYIRNHRSDQEKAWIDGYISRCLMEEDAAARMAILDEIQEQLKRDYRLLFLYHTVQVAGHHASLNGITLNAWGKIDYKDVWVRRHADFDQRDM</sequence>
<proteinExistence type="predicted"/>
<dbReference type="InterPro" id="IPR025370">
    <property type="entry name" value="SgrR_HTH_N"/>
</dbReference>
<evidence type="ECO:0000259" key="3">
    <source>
        <dbReference type="Pfam" id="PF12793"/>
    </source>
</evidence>
<accession>A0A1T2XHC9</accession>
<dbReference type="OrthoDB" id="5894719at2"/>
<evidence type="ECO:0000256" key="1">
    <source>
        <dbReference type="ARBA" id="ARBA00023125"/>
    </source>
</evidence>
<dbReference type="InterPro" id="IPR039424">
    <property type="entry name" value="SBP_5"/>
</dbReference>
<protein>
    <recommendedName>
        <fullName evidence="6">ABC transporter substrate-binding protein</fullName>
    </recommendedName>
</protein>
<comment type="caution">
    <text evidence="4">The sequence shown here is derived from an EMBL/GenBank/DDBJ whole genome shotgun (WGS) entry which is preliminary data.</text>
</comment>
<gene>
    <name evidence="4" type="ORF">BVG16_09270</name>
</gene>
<dbReference type="Gene3D" id="3.10.105.10">
    <property type="entry name" value="Dipeptide-binding Protein, Domain 3"/>
    <property type="match status" value="1"/>
</dbReference>
<feature type="domain" description="Transcriptional regulator SgrR N-terminal HTH" evidence="3">
    <location>
        <begin position="4"/>
        <end position="103"/>
    </location>
</feature>
<dbReference type="STRING" id="1324314.BVG16_09270"/>
<evidence type="ECO:0000259" key="2">
    <source>
        <dbReference type="Pfam" id="PF00496"/>
    </source>
</evidence>
<evidence type="ECO:0000313" key="4">
    <source>
        <dbReference type="EMBL" id="OPA79270.1"/>
    </source>
</evidence>
<dbReference type="AlphaFoldDB" id="A0A1T2XHC9"/>
<dbReference type="GO" id="GO:0003677">
    <property type="term" value="F:DNA binding"/>
    <property type="evidence" value="ECO:0007669"/>
    <property type="project" value="UniProtKB-KW"/>
</dbReference>
<dbReference type="Pfam" id="PF00496">
    <property type="entry name" value="SBP_bac_5"/>
    <property type="match status" value="1"/>
</dbReference>
<dbReference type="Proteomes" id="UP000190188">
    <property type="component" value="Unassembled WGS sequence"/>
</dbReference>
<feature type="domain" description="Solute-binding protein family 5" evidence="2">
    <location>
        <begin position="172"/>
        <end position="510"/>
    </location>
</feature>
<evidence type="ECO:0008006" key="6">
    <source>
        <dbReference type="Google" id="ProtNLM"/>
    </source>
</evidence>
<keyword evidence="1" id="KW-0238">DNA-binding</keyword>
<dbReference type="GO" id="GO:1904680">
    <property type="term" value="F:peptide transmembrane transporter activity"/>
    <property type="evidence" value="ECO:0007669"/>
    <property type="project" value="TreeGrafter"/>
</dbReference>
<evidence type="ECO:0000313" key="5">
    <source>
        <dbReference type="Proteomes" id="UP000190188"/>
    </source>
</evidence>
<dbReference type="Gene3D" id="3.90.76.10">
    <property type="entry name" value="Dipeptide-binding Protein, Domain 1"/>
    <property type="match status" value="1"/>
</dbReference>
<dbReference type="Gene3D" id="3.40.190.10">
    <property type="entry name" value="Periplasmic binding protein-like II"/>
    <property type="match status" value="1"/>
</dbReference>
<name>A0A1T2XHC9_9BACL</name>
<dbReference type="InterPro" id="IPR000914">
    <property type="entry name" value="SBP_5_dom"/>
</dbReference>
<dbReference type="PANTHER" id="PTHR30290:SF72">
    <property type="entry name" value="HTH-TYPE TRANSCRIPTIONAL REGULATOR SGRR"/>
    <property type="match status" value="1"/>
</dbReference>
<dbReference type="SUPFAM" id="SSF53850">
    <property type="entry name" value="Periplasmic binding protein-like II"/>
    <property type="match status" value="1"/>
</dbReference>
<organism evidence="4 5">
    <name type="scientific">Paenibacillus selenitireducens</name>
    <dbReference type="NCBI Taxonomy" id="1324314"/>
    <lineage>
        <taxon>Bacteria</taxon>
        <taxon>Bacillati</taxon>
        <taxon>Bacillota</taxon>
        <taxon>Bacilli</taxon>
        <taxon>Bacillales</taxon>
        <taxon>Paenibacillaceae</taxon>
        <taxon>Paenibacillus</taxon>
    </lineage>
</organism>
<dbReference type="GO" id="GO:0015833">
    <property type="term" value="P:peptide transport"/>
    <property type="evidence" value="ECO:0007669"/>
    <property type="project" value="TreeGrafter"/>
</dbReference>
<keyword evidence="5" id="KW-1185">Reference proteome</keyword>